<keyword evidence="3 5" id="KW-1133">Transmembrane helix</keyword>
<dbReference type="GO" id="GO:0016020">
    <property type="term" value="C:membrane"/>
    <property type="evidence" value="ECO:0007669"/>
    <property type="project" value="UniProtKB-SubCell"/>
</dbReference>
<feature type="transmembrane region" description="Helical" evidence="5">
    <location>
        <begin position="46"/>
        <end position="63"/>
    </location>
</feature>
<evidence type="ECO:0000256" key="3">
    <source>
        <dbReference type="ARBA" id="ARBA00022989"/>
    </source>
</evidence>
<evidence type="ECO:0000256" key="2">
    <source>
        <dbReference type="ARBA" id="ARBA00022692"/>
    </source>
</evidence>
<reference evidence="6 7" key="1">
    <citation type="submission" date="2018-09" db="EMBL/GenBank/DDBJ databases">
        <title>Phylogeny of the Shewanellaceae, and recommendation for two new genera, Pseudoshewanella and Parashewanella.</title>
        <authorList>
            <person name="Wang G."/>
        </authorList>
    </citation>
    <scope>NUCLEOTIDE SEQUENCE [LARGE SCALE GENOMIC DNA]</scope>
    <source>
        <strain evidence="6 7">C51</strain>
    </source>
</reference>
<sequence>MSSTDFRDPLFVAVTRPAMKWGVTLDGIIIAAALVTVLMIATKNPFFLLLYIPLHAFMYSLCLRDPAMFRLLKLWMNTKAKSMCWRNLGYASSSPIVSTRNKERML</sequence>
<protein>
    <submittedName>
        <fullName evidence="6">Type IV secretion system protein VirB3</fullName>
    </submittedName>
</protein>
<dbReference type="Proteomes" id="UP000281474">
    <property type="component" value="Unassembled WGS sequence"/>
</dbReference>
<evidence type="ECO:0000256" key="5">
    <source>
        <dbReference type="SAM" id="Phobius"/>
    </source>
</evidence>
<evidence type="ECO:0000256" key="1">
    <source>
        <dbReference type="ARBA" id="ARBA00004370"/>
    </source>
</evidence>
<gene>
    <name evidence="6" type="ORF">D5018_13615</name>
</gene>
<keyword evidence="2 5" id="KW-0812">Transmembrane</keyword>
<name>A0A3L8PUT7_9GAMM</name>
<dbReference type="Pfam" id="PF05101">
    <property type="entry name" value="VirB3"/>
    <property type="match status" value="1"/>
</dbReference>
<dbReference type="RefSeq" id="WP_121839544.1">
    <property type="nucleotide sequence ID" value="NZ_ML014791.1"/>
</dbReference>
<dbReference type="OrthoDB" id="6401398at2"/>
<evidence type="ECO:0000313" key="7">
    <source>
        <dbReference type="Proteomes" id="UP000281474"/>
    </source>
</evidence>
<evidence type="ECO:0000313" key="6">
    <source>
        <dbReference type="EMBL" id="RLV59171.1"/>
    </source>
</evidence>
<feature type="transmembrane region" description="Helical" evidence="5">
    <location>
        <begin position="21"/>
        <end position="40"/>
    </location>
</feature>
<organism evidence="6 7">
    <name type="scientific">Parashewanella curva</name>
    <dbReference type="NCBI Taxonomy" id="2338552"/>
    <lineage>
        <taxon>Bacteria</taxon>
        <taxon>Pseudomonadati</taxon>
        <taxon>Pseudomonadota</taxon>
        <taxon>Gammaproteobacteria</taxon>
        <taxon>Alteromonadales</taxon>
        <taxon>Shewanellaceae</taxon>
        <taxon>Parashewanella</taxon>
    </lineage>
</organism>
<dbReference type="AlphaFoldDB" id="A0A3L8PUT7"/>
<dbReference type="EMBL" id="QZEI01000042">
    <property type="protein sequence ID" value="RLV59171.1"/>
    <property type="molecule type" value="Genomic_DNA"/>
</dbReference>
<keyword evidence="4 5" id="KW-0472">Membrane</keyword>
<proteinExistence type="predicted"/>
<keyword evidence="7" id="KW-1185">Reference proteome</keyword>
<evidence type="ECO:0000256" key="4">
    <source>
        <dbReference type="ARBA" id="ARBA00023136"/>
    </source>
</evidence>
<comment type="caution">
    <text evidence="6">The sequence shown here is derived from an EMBL/GenBank/DDBJ whole genome shotgun (WGS) entry which is preliminary data.</text>
</comment>
<accession>A0A3L8PUT7</accession>
<comment type="subcellular location">
    <subcellularLocation>
        <location evidence="1">Membrane</location>
    </subcellularLocation>
</comment>
<dbReference type="InterPro" id="IPR007792">
    <property type="entry name" value="T4SS_VirB3/TrbD/AvhB"/>
</dbReference>